<protein>
    <recommendedName>
        <fullName evidence="4">Pilus assembly protein</fullName>
    </recommendedName>
</protein>
<keyword evidence="1" id="KW-0472">Membrane</keyword>
<dbReference type="Proteomes" id="UP000236724">
    <property type="component" value="Unassembled WGS sequence"/>
</dbReference>
<organism evidence="2 3">
    <name type="scientific">Candidatus Venteria ishoeyi</name>
    <dbReference type="NCBI Taxonomy" id="1899563"/>
    <lineage>
        <taxon>Bacteria</taxon>
        <taxon>Pseudomonadati</taxon>
        <taxon>Pseudomonadota</taxon>
        <taxon>Gammaproteobacteria</taxon>
        <taxon>Thiotrichales</taxon>
        <taxon>Thiotrichaceae</taxon>
        <taxon>Venteria</taxon>
    </lineage>
</organism>
<dbReference type="OrthoDB" id="8613597at2"/>
<accession>A0A1H6F8N0</accession>
<gene>
    <name evidence="2" type="ORF">MBHS_02334</name>
</gene>
<feature type="transmembrane region" description="Helical" evidence="1">
    <location>
        <begin position="79"/>
        <end position="98"/>
    </location>
</feature>
<dbReference type="EMBL" id="FMSV02000493">
    <property type="protein sequence ID" value="SEH06472.1"/>
    <property type="molecule type" value="Genomic_DNA"/>
</dbReference>
<name>A0A1H6F8N0_9GAMM</name>
<evidence type="ECO:0000313" key="2">
    <source>
        <dbReference type="EMBL" id="SEH06472.1"/>
    </source>
</evidence>
<keyword evidence="1" id="KW-0812">Transmembrane</keyword>
<reference evidence="2 3" key="1">
    <citation type="submission" date="2016-10" db="EMBL/GenBank/DDBJ databases">
        <authorList>
            <person name="de Groot N.N."/>
        </authorList>
    </citation>
    <scope>NUCLEOTIDE SEQUENCE [LARGE SCALE GENOMIC DNA]</scope>
    <source>
        <strain evidence="2">MBHS1</strain>
    </source>
</reference>
<proteinExistence type="predicted"/>
<feature type="transmembrane region" description="Helical" evidence="1">
    <location>
        <begin position="12"/>
        <end position="35"/>
    </location>
</feature>
<feature type="transmembrane region" description="Helical" evidence="1">
    <location>
        <begin position="47"/>
        <end position="67"/>
    </location>
</feature>
<evidence type="ECO:0008006" key="4">
    <source>
        <dbReference type="Google" id="ProtNLM"/>
    </source>
</evidence>
<dbReference type="AlphaFoldDB" id="A0A1H6F8N0"/>
<keyword evidence="3" id="KW-1185">Reference proteome</keyword>
<evidence type="ECO:0000313" key="3">
    <source>
        <dbReference type="Proteomes" id="UP000236724"/>
    </source>
</evidence>
<keyword evidence="1" id="KW-1133">Transmembrane helix</keyword>
<evidence type="ECO:0000256" key="1">
    <source>
        <dbReference type="SAM" id="Phobius"/>
    </source>
</evidence>
<dbReference type="RefSeq" id="WP_103920250.1">
    <property type="nucleotide sequence ID" value="NZ_FMSV02000493.1"/>
</dbReference>
<sequence>MKPLYQIKLIAFSIHLLFSISIFCIALGLITWIWYPGFFADASDVWQALYTMAFVDVGLGPLLMLVLYKPGKPGLKFDLGMIVVFQLSALIWGSWVLYSQRPVLAVFDEGVVYCLGPMHVKANQADLSSFSTSTNLLPLAYLPFAENVEAEYTRQQRIINSPKNLPGVGAYVLGDLFQPVNAKNLPQLLNEELDVQPALDKNPDYQKLWQQLLQRHPQGIEHLAFLTLSCSTKDYLIALDRQSGVISDGVAISFLNTRKKRSSAQHKQTNTP</sequence>